<evidence type="ECO:0000256" key="1">
    <source>
        <dbReference type="SAM" id="MobiDB-lite"/>
    </source>
</evidence>
<comment type="caution">
    <text evidence="2">The sequence shown here is derived from an EMBL/GenBank/DDBJ whole genome shotgun (WGS) entry which is preliminary data.</text>
</comment>
<feature type="region of interest" description="Disordered" evidence="1">
    <location>
        <begin position="124"/>
        <end position="158"/>
    </location>
</feature>
<reference evidence="2" key="1">
    <citation type="submission" date="2023-10" db="EMBL/GenBank/DDBJ databases">
        <authorList>
            <person name="Chen Y."/>
            <person name="Shah S."/>
            <person name="Dougan E. K."/>
            <person name="Thang M."/>
            <person name="Chan C."/>
        </authorList>
    </citation>
    <scope>NUCLEOTIDE SEQUENCE [LARGE SCALE GENOMIC DNA]</scope>
</reference>
<feature type="non-terminal residue" evidence="2">
    <location>
        <position position="204"/>
    </location>
</feature>
<evidence type="ECO:0000313" key="2">
    <source>
        <dbReference type="EMBL" id="CAK0836118.1"/>
    </source>
</evidence>
<dbReference type="EMBL" id="CAUYUJ010013392">
    <property type="protein sequence ID" value="CAK0836118.1"/>
    <property type="molecule type" value="Genomic_DNA"/>
</dbReference>
<evidence type="ECO:0000313" key="3">
    <source>
        <dbReference type="Proteomes" id="UP001189429"/>
    </source>
</evidence>
<dbReference type="Proteomes" id="UP001189429">
    <property type="component" value="Unassembled WGS sequence"/>
</dbReference>
<keyword evidence="3" id="KW-1185">Reference proteome</keyword>
<proteinExistence type="predicted"/>
<accession>A0ABN9SUP9</accession>
<organism evidence="2 3">
    <name type="scientific">Prorocentrum cordatum</name>
    <dbReference type="NCBI Taxonomy" id="2364126"/>
    <lineage>
        <taxon>Eukaryota</taxon>
        <taxon>Sar</taxon>
        <taxon>Alveolata</taxon>
        <taxon>Dinophyceae</taxon>
        <taxon>Prorocentrales</taxon>
        <taxon>Prorocentraceae</taxon>
        <taxon>Prorocentrum</taxon>
    </lineage>
</organism>
<name>A0ABN9SUP9_9DINO</name>
<gene>
    <name evidence="2" type="ORF">PCOR1329_LOCUS32729</name>
</gene>
<protein>
    <recommendedName>
        <fullName evidence="4">Pre-mRNA-splicing factor SYF2</fullName>
    </recommendedName>
</protein>
<sequence>MPAAVKQERPAPACLKAAASAATESRTFDKKTLNQFDHKLKLAPQHVKQFAETVKLKKAPQDPKKFEFIKEVLEADNYNTEYFNRMRKVGHIDKEQRVNAWVSWKKLCDEKGAAVAALMVKQKKVDTRPHSELDRSDKETKAPPKEEQREYRLKTDRQLEETYDEHKITWNSEARNMCQSNLLDFKAKAAKYDQKRSPRHGVGA</sequence>
<evidence type="ECO:0008006" key="4">
    <source>
        <dbReference type="Google" id="ProtNLM"/>
    </source>
</evidence>